<dbReference type="InterPro" id="IPR027417">
    <property type="entry name" value="P-loop_NTPase"/>
</dbReference>
<evidence type="ECO:0000256" key="3">
    <source>
        <dbReference type="ARBA" id="ARBA00022692"/>
    </source>
</evidence>
<evidence type="ECO:0000256" key="2">
    <source>
        <dbReference type="ARBA" id="ARBA00022448"/>
    </source>
</evidence>
<evidence type="ECO:0000256" key="5">
    <source>
        <dbReference type="ARBA" id="ARBA00022840"/>
    </source>
</evidence>
<dbReference type="PROSITE" id="PS00211">
    <property type="entry name" value="ABC_TRANSPORTER_1"/>
    <property type="match status" value="1"/>
</dbReference>
<dbReference type="GO" id="GO:0016887">
    <property type="term" value="F:ATP hydrolysis activity"/>
    <property type="evidence" value="ECO:0007669"/>
    <property type="project" value="InterPro"/>
</dbReference>
<evidence type="ECO:0000256" key="1">
    <source>
        <dbReference type="ARBA" id="ARBA00004141"/>
    </source>
</evidence>
<dbReference type="InterPro" id="IPR017871">
    <property type="entry name" value="ABC_transporter-like_CS"/>
</dbReference>
<dbReference type="PANTHER" id="PTHR43394:SF5">
    <property type="entry name" value="ABC TRANSPORTER B FAMILY"/>
    <property type="match status" value="1"/>
</dbReference>
<name>A0A6B2L0F6_9EUKA</name>
<dbReference type="FunFam" id="3.40.50.300:FF:000836">
    <property type="entry name" value="ABC transporter B family member 25"/>
    <property type="match status" value="1"/>
</dbReference>
<evidence type="ECO:0000313" key="11">
    <source>
        <dbReference type="EMBL" id="NDV30494.1"/>
    </source>
</evidence>
<protein>
    <recommendedName>
        <fullName evidence="12">ABC transmembrane type-1 domain-containing protein</fullName>
    </recommendedName>
</protein>
<dbReference type="PANTHER" id="PTHR43394">
    <property type="entry name" value="ATP-DEPENDENT PERMEASE MDL1, MITOCHONDRIAL"/>
    <property type="match status" value="1"/>
</dbReference>
<dbReference type="FunFam" id="1.20.1560.10:FF:000215">
    <property type="entry name" value="ABC transporter B family member 4"/>
    <property type="match status" value="1"/>
</dbReference>
<evidence type="ECO:0000256" key="8">
    <source>
        <dbReference type="SAM" id="Phobius"/>
    </source>
</evidence>
<dbReference type="Gene3D" id="1.20.1560.10">
    <property type="entry name" value="ABC transporter type 1, transmembrane domain"/>
    <property type="match status" value="1"/>
</dbReference>
<dbReference type="Gene3D" id="3.40.50.300">
    <property type="entry name" value="P-loop containing nucleotide triphosphate hydrolases"/>
    <property type="match status" value="1"/>
</dbReference>
<evidence type="ECO:0000256" key="7">
    <source>
        <dbReference type="ARBA" id="ARBA00023136"/>
    </source>
</evidence>
<proteinExistence type="predicted"/>
<evidence type="ECO:0000256" key="6">
    <source>
        <dbReference type="ARBA" id="ARBA00022989"/>
    </source>
</evidence>
<evidence type="ECO:0000259" key="9">
    <source>
        <dbReference type="PROSITE" id="PS50893"/>
    </source>
</evidence>
<dbReference type="PROSITE" id="PS50893">
    <property type="entry name" value="ABC_TRANSPORTER_2"/>
    <property type="match status" value="1"/>
</dbReference>
<evidence type="ECO:0000256" key="4">
    <source>
        <dbReference type="ARBA" id="ARBA00022741"/>
    </source>
</evidence>
<evidence type="ECO:0008006" key="12">
    <source>
        <dbReference type="Google" id="ProtNLM"/>
    </source>
</evidence>
<dbReference type="InterPro" id="IPR003439">
    <property type="entry name" value="ABC_transporter-like_ATP-bd"/>
</dbReference>
<organism evidence="11">
    <name type="scientific">Arcella intermedia</name>
    <dbReference type="NCBI Taxonomy" id="1963864"/>
    <lineage>
        <taxon>Eukaryota</taxon>
        <taxon>Amoebozoa</taxon>
        <taxon>Tubulinea</taxon>
        <taxon>Elardia</taxon>
        <taxon>Arcellinida</taxon>
        <taxon>Sphaerothecina</taxon>
        <taxon>Arcellidae</taxon>
        <taxon>Arcella</taxon>
    </lineage>
</organism>
<keyword evidence="7 8" id="KW-0472">Membrane</keyword>
<dbReference type="SUPFAM" id="SSF52540">
    <property type="entry name" value="P-loop containing nucleoside triphosphate hydrolases"/>
    <property type="match status" value="1"/>
</dbReference>
<dbReference type="InterPro" id="IPR011527">
    <property type="entry name" value="ABC1_TM_dom"/>
</dbReference>
<dbReference type="CDD" id="cd18572">
    <property type="entry name" value="ABC_6TM_TAP"/>
    <property type="match status" value="1"/>
</dbReference>
<feature type="domain" description="ABC transmembrane type-1" evidence="10">
    <location>
        <begin position="1"/>
        <end position="270"/>
    </location>
</feature>
<keyword evidence="6 8" id="KW-1133">Transmembrane helix</keyword>
<dbReference type="GO" id="GO:0005524">
    <property type="term" value="F:ATP binding"/>
    <property type="evidence" value="ECO:0007669"/>
    <property type="project" value="UniProtKB-KW"/>
</dbReference>
<dbReference type="InterPro" id="IPR036640">
    <property type="entry name" value="ABC1_TM_sf"/>
</dbReference>
<feature type="transmembrane region" description="Helical" evidence="8">
    <location>
        <begin position="123"/>
        <end position="144"/>
    </location>
</feature>
<accession>A0A6B2L0F6</accession>
<feature type="domain" description="ABC transporter" evidence="9">
    <location>
        <begin position="303"/>
        <end position="542"/>
    </location>
</feature>
<evidence type="ECO:0000259" key="10">
    <source>
        <dbReference type="PROSITE" id="PS50929"/>
    </source>
</evidence>
<dbReference type="GO" id="GO:0090374">
    <property type="term" value="P:oligopeptide export from mitochondrion"/>
    <property type="evidence" value="ECO:0007669"/>
    <property type="project" value="TreeGrafter"/>
</dbReference>
<dbReference type="CDD" id="cd03249">
    <property type="entry name" value="ABC_MTABC3_MDL1_MDL2"/>
    <property type="match status" value="1"/>
</dbReference>
<dbReference type="InterPro" id="IPR003593">
    <property type="entry name" value="AAA+_ATPase"/>
</dbReference>
<keyword evidence="5" id="KW-0067">ATP-binding</keyword>
<dbReference type="SUPFAM" id="SSF90123">
    <property type="entry name" value="ABC transporter transmembrane region"/>
    <property type="match status" value="1"/>
</dbReference>
<dbReference type="Pfam" id="PF00005">
    <property type="entry name" value="ABC_tran"/>
    <property type="match status" value="1"/>
</dbReference>
<comment type="subcellular location">
    <subcellularLocation>
        <location evidence="1">Membrane</location>
        <topology evidence="1">Multi-pass membrane protein</topology>
    </subcellularLocation>
</comment>
<dbReference type="EMBL" id="GIBP01001525">
    <property type="protein sequence ID" value="NDV30494.1"/>
    <property type="molecule type" value="Transcribed_RNA"/>
</dbReference>
<dbReference type="AlphaFoldDB" id="A0A6B2L0F6"/>
<dbReference type="GO" id="GO:0005743">
    <property type="term" value="C:mitochondrial inner membrane"/>
    <property type="evidence" value="ECO:0007669"/>
    <property type="project" value="TreeGrafter"/>
</dbReference>
<dbReference type="SMART" id="SM00382">
    <property type="entry name" value="AAA"/>
    <property type="match status" value="1"/>
</dbReference>
<keyword evidence="3 8" id="KW-0812">Transmembrane</keyword>
<dbReference type="Pfam" id="PF00664">
    <property type="entry name" value="ABC_membrane"/>
    <property type="match status" value="1"/>
</dbReference>
<reference evidence="11" key="1">
    <citation type="journal article" date="2020" name="J. Eukaryot. Microbiol.">
        <title>De novo Sequencing, Assembly and Annotation of the Transcriptome for the Free-Living Testate Amoeba Arcella intermedia.</title>
        <authorList>
            <person name="Ribeiro G.M."/>
            <person name="Porfirio-Sousa A.L."/>
            <person name="Maurer-Alcala X.X."/>
            <person name="Katz L.A."/>
            <person name="Lahr D.J.G."/>
        </authorList>
    </citation>
    <scope>NUCLEOTIDE SEQUENCE</scope>
</reference>
<dbReference type="PROSITE" id="PS50929">
    <property type="entry name" value="ABC_TM1F"/>
    <property type="match status" value="1"/>
</dbReference>
<keyword evidence="2" id="KW-0813">Transport</keyword>
<dbReference type="InterPro" id="IPR039421">
    <property type="entry name" value="Type_1_exporter"/>
</dbReference>
<feature type="transmembrane region" description="Helical" evidence="8">
    <location>
        <begin position="26"/>
        <end position="46"/>
    </location>
</feature>
<feature type="transmembrane region" description="Helical" evidence="8">
    <location>
        <begin position="94"/>
        <end position="117"/>
    </location>
</feature>
<keyword evidence="4" id="KW-0547">Nucleotide-binding</keyword>
<sequence>MLLPNYQGIILDDVINKNAAGFKKDIMIYLGLSFAVGLFGGIRNLCFNIVGRKMGNAVRVKLYRSIIVQDMAFFDGSNTGDLTSRLSQNTTAMIAPAQTMLSTLLSSLIALIGGLVMCLYTSWQLSVLAFTTIGPIIIIVRLYAKWSKRINRQIWAALGDANALATEALNNIRTVRAFSCEIEEYKKYKEACDESLNKGIKDAWAGAGTYAFTEYMELSISVLLLWYGGSVAMEDNKVLTIGKLITFQLYWNMLRNSYSTLVENVNAFTKAGGAAQRVMSLLDNLPDINPDEGEQVKDVKGLIELKDVEYFYQMRPDHKVLKGVNLAIQPGQVCALVGKSGGGKSTLIHLLMRFYDPKAGGLYLDGKDYRQLNPLSLRQHIGIVAQDTQLFNMTIEENIAYGLGRDYTKEELYGAAKLANAHEFILEFDEGYETRVGERGTRLSGGQKQRIALARVFLRKPKLLFLDEATSALDSESEALVQEAIDNLIARGGCTVVLVAHRLSTVINADTIGVVHQGRIVEQGTHDELLKQKGIYAQLVKHQVARMANTIEEANNSAKKPNDLIDTLIEQLNVQ</sequence>
<dbReference type="GO" id="GO:0015421">
    <property type="term" value="F:ABC-type oligopeptide transporter activity"/>
    <property type="evidence" value="ECO:0007669"/>
    <property type="project" value="TreeGrafter"/>
</dbReference>